<dbReference type="GO" id="GO:0016020">
    <property type="term" value="C:membrane"/>
    <property type="evidence" value="ECO:0007669"/>
    <property type="project" value="InterPro"/>
</dbReference>
<protein>
    <submittedName>
        <fullName evidence="9">Protein possibly involved in post-translational modification of quorum-sensing peptides</fullName>
    </submittedName>
</protein>
<dbReference type="GO" id="GO:0006508">
    <property type="term" value="P:proteolysis"/>
    <property type="evidence" value="ECO:0007669"/>
    <property type="project" value="UniProtKB-KW"/>
</dbReference>
<dbReference type="eggNOG" id="COG4512">
    <property type="taxonomic scope" value="Bacteria"/>
</dbReference>
<dbReference type="EMBL" id="CP003273">
    <property type="protein sequence ID" value="AGL01892.1"/>
    <property type="molecule type" value="Genomic_DNA"/>
</dbReference>
<keyword evidence="5" id="KW-0378">Hydrolase</keyword>
<feature type="transmembrane region" description="Helical" evidence="8">
    <location>
        <begin position="82"/>
        <end position="100"/>
    </location>
</feature>
<dbReference type="RefSeq" id="WP_006524750.1">
    <property type="nucleotide sequence ID" value="NC_021184.1"/>
</dbReference>
<evidence type="ECO:0000256" key="7">
    <source>
        <dbReference type="ARBA" id="ARBA00023136"/>
    </source>
</evidence>
<dbReference type="OrthoDB" id="2854767at2"/>
<feature type="transmembrane region" description="Helical" evidence="8">
    <location>
        <begin position="53"/>
        <end position="70"/>
    </location>
</feature>
<organism evidence="9 10">
    <name type="scientific">Desulfoscipio gibsoniae DSM 7213</name>
    <dbReference type="NCBI Taxonomy" id="767817"/>
    <lineage>
        <taxon>Bacteria</taxon>
        <taxon>Bacillati</taxon>
        <taxon>Bacillota</taxon>
        <taxon>Clostridia</taxon>
        <taxon>Eubacteriales</taxon>
        <taxon>Desulfallaceae</taxon>
        <taxon>Desulfoscipio</taxon>
    </lineage>
</organism>
<keyword evidence="4 8" id="KW-0812">Transmembrane</keyword>
<evidence type="ECO:0000313" key="10">
    <source>
        <dbReference type="Proteomes" id="UP000013520"/>
    </source>
</evidence>
<feature type="transmembrane region" description="Helical" evidence="8">
    <location>
        <begin position="26"/>
        <end position="47"/>
    </location>
</feature>
<keyword evidence="1" id="KW-1003">Cell membrane</keyword>
<keyword evidence="6 8" id="KW-1133">Transmembrane helix</keyword>
<proteinExistence type="predicted"/>
<evidence type="ECO:0000256" key="6">
    <source>
        <dbReference type="ARBA" id="ARBA00022989"/>
    </source>
</evidence>
<reference evidence="9 10" key="1">
    <citation type="submission" date="2012-01" db="EMBL/GenBank/DDBJ databases">
        <title>Complete sequence of Desulfotomaculum gibsoniae DSM 7213.</title>
        <authorList>
            <consortium name="US DOE Joint Genome Institute"/>
            <person name="Lucas S."/>
            <person name="Han J."/>
            <person name="Lapidus A."/>
            <person name="Cheng J.-F."/>
            <person name="Goodwin L."/>
            <person name="Pitluck S."/>
            <person name="Peters L."/>
            <person name="Ovchinnikova G."/>
            <person name="Teshima H."/>
            <person name="Detter J.C."/>
            <person name="Han C."/>
            <person name="Tapia R."/>
            <person name="Land M."/>
            <person name="Hauser L."/>
            <person name="Kyrpides N."/>
            <person name="Ivanova N."/>
            <person name="Pagani I."/>
            <person name="Parshina S."/>
            <person name="Plugge C."/>
            <person name="Muyzer G."/>
            <person name="Kuever J."/>
            <person name="Ivanova A."/>
            <person name="Nazina T."/>
            <person name="Klenk H.-P."/>
            <person name="Brambilla E."/>
            <person name="Spring S."/>
            <person name="Stams A.F."/>
            <person name="Woyke T."/>
        </authorList>
    </citation>
    <scope>NUCLEOTIDE SEQUENCE [LARGE SCALE GENOMIC DNA]</scope>
    <source>
        <strain evidence="9 10">DSM 7213</strain>
    </source>
</reference>
<dbReference type="SMART" id="SM00793">
    <property type="entry name" value="AgrB"/>
    <property type="match status" value="1"/>
</dbReference>
<feature type="transmembrane region" description="Helical" evidence="8">
    <location>
        <begin position="112"/>
        <end position="132"/>
    </location>
</feature>
<accession>R4KJV9</accession>
<dbReference type="GO" id="GO:0009372">
    <property type="term" value="P:quorum sensing"/>
    <property type="evidence" value="ECO:0007669"/>
    <property type="project" value="UniProtKB-KW"/>
</dbReference>
<gene>
    <name evidence="9" type="ORF">Desgi_2484</name>
</gene>
<keyword evidence="2" id="KW-0673">Quorum sensing</keyword>
<evidence type="ECO:0000256" key="5">
    <source>
        <dbReference type="ARBA" id="ARBA00022801"/>
    </source>
</evidence>
<evidence type="ECO:0000256" key="8">
    <source>
        <dbReference type="SAM" id="Phobius"/>
    </source>
</evidence>
<dbReference type="STRING" id="767817.Desgi_2484"/>
<dbReference type="Proteomes" id="UP000013520">
    <property type="component" value="Chromosome"/>
</dbReference>
<feature type="transmembrane region" description="Helical" evidence="8">
    <location>
        <begin position="144"/>
        <end position="164"/>
    </location>
</feature>
<dbReference type="KEGG" id="dgi:Desgi_2484"/>
<evidence type="ECO:0000256" key="2">
    <source>
        <dbReference type="ARBA" id="ARBA00022654"/>
    </source>
</evidence>
<evidence type="ECO:0000313" key="9">
    <source>
        <dbReference type="EMBL" id="AGL01892.1"/>
    </source>
</evidence>
<dbReference type="Pfam" id="PF04647">
    <property type="entry name" value="AgrB"/>
    <property type="match status" value="1"/>
</dbReference>
<sequence>MINSWSVKVAGYIGKELDLDDKTMAIVSYGIEVIIGALIKFTVFIIVPWMLGVLVEFMVAYFSFAILRIVAGGVHCSKFYRCLIVSVTSYLAIAFIAIYISSYALPYTYQEIYWGILVFSFLVVITKAPVDVQEKPIINPKRRLCLKIASCLVVGLYMLISVYWHFEDKIYVASGLGILFQVFSVTKSGAKFFKLVDQII</sequence>
<keyword evidence="7 8" id="KW-0472">Membrane</keyword>
<keyword evidence="10" id="KW-1185">Reference proteome</keyword>
<dbReference type="HOGENOM" id="CLU_098969_0_0_9"/>
<evidence type="ECO:0000256" key="4">
    <source>
        <dbReference type="ARBA" id="ARBA00022692"/>
    </source>
</evidence>
<evidence type="ECO:0000256" key="3">
    <source>
        <dbReference type="ARBA" id="ARBA00022670"/>
    </source>
</evidence>
<dbReference type="InterPro" id="IPR006741">
    <property type="entry name" value="AgrB"/>
</dbReference>
<keyword evidence="3" id="KW-0645">Protease</keyword>
<dbReference type="GO" id="GO:0008233">
    <property type="term" value="F:peptidase activity"/>
    <property type="evidence" value="ECO:0007669"/>
    <property type="project" value="UniProtKB-KW"/>
</dbReference>
<dbReference type="AlphaFoldDB" id="R4KJV9"/>
<evidence type="ECO:0000256" key="1">
    <source>
        <dbReference type="ARBA" id="ARBA00022475"/>
    </source>
</evidence>
<name>R4KJV9_9FIRM</name>